<keyword evidence="3" id="KW-1003">Cell membrane</keyword>
<sequence length="166" mass="17891">MALVVDVIDNTPGFTLVGGDRDFYHKSVVFANKGLDMEVVGRGFTIYKTMDVSGNKFEGGIPESIGLLKELIILNMSNNAFTGHIPPSLLEGPIPKATQIQSQNISSFAENPGLCGPPLLKKCGGVEHDEDDEEKEEKDQVLSWIAAAVGYVPGLFCGLTIAYIFT</sequence>
<evidence type="ECO:0000256" key="8">
    <source>
        <dbReference type="ARBA" id="ARBA00023136"/>
    </source>
</evidence>
<reference evidence="13" key="2">
    <citation type="submission" date="2025-08" db="UniProtKB">
        <authorList>
            <consortium name="RefSeq"/>
        </authorList>
    </citation>
    <scope>IDENTIFICATION</scope>
    <source>
        <tissue evidence="13">Leaf</tissue>
    </source>
</reference>
<comment type="subcellular location">
    <subcellularLocation>
        <location evidence="1">Cell membrane</location>
        <topology evidence="1">Single-pass type I membrane protein</topology>
    </subcellularLocation>
</comment>
<proteinExistence type="inferred from homology"/>
<reference evidence="12" key="1">
    <citation type="journal article" date="2014" name="Nat. Commun.">
        <title>The emerging biofuel crop Camelina sativa retains a highly undifferentiated hexaploid genome structure.</title>
        <authorList>
            <person name="Kagale S."/>
            <person name="Koh C."/>
            <person name="Nixon J."/>
            <person name="Bollina V."/>
            <person name="Clarke W.E."/>
            <person name="Tuteja R."/>
            <person name="Spillane C."/>
            <person name="Robinson S.J."/>
            <person name="Links M.G."/>
            <person name="Clarke C."/>
            <person name="Higgins E.E."/>
            <person name="Huebert T."/>
            <person name="Sharpe A.G."/>
            <person name="Parkin I.A."/>
        </authorList>
    </citation>
    <scope>NUCLEOTIDE SEQUENCE [LARGE SCALE GENOMIC DNA]</scope>
    <source>
        <strain evidence="12">cv. DH55</strain>
    </source>
</reference>
<keyword evidence="12" id="KW-1185">Reference proteome</keyword>
<evidence type="ECO:0000256" key="1">
    <source>
        <dbReference type="ARBA" id="ARBA00004251"/>
    </source>
</evidence>
<keyword evidence="9" id="KW-0675">Receptor</keyword>
<dbReference type="RefSeq" id="XP_019089165.1">
    <property type="nucleotide sequence ID" value="XM_019233620.1"/>
</dbReference>
<dbReference type="SUPFAM" id="SSF52058">
    <property type="entry name" value="L domain-like"/>
    <property type="match status" value="1"/>
</dbReference>
<evidence type="ECO:0000256" key="5">
    <source>
        <dbReference type="ARBA" id="ARBA00022692"/>
    </source>
</evidence>
<keyword evidence="4" id="KW-0433">Leucine-rich repeat</keyword>
<keyword evidence="7 11" id="KW-1133">Transmembrane helix</keyword>
<protein>
    <submittedName>
        <fullName evidence="13">Receptor like protein 30-like</fullName>
    </submittedName>
</protein>
<dbReference type="GeneID" id="109127975"/>
<accession>A0ABM1QQX7</accession>
<evidence type="ECO:0000256" key="7">
    <source>
        <dbReference type="ARBA" id="ARBA00022989"/>
    </source>
</evidence>
<keyword evidence="8 11" id="KW-0472">Membrane</keyword>
<dbReference type="PANTHER" id="PTHR27004">
    <property type="entry name" value="RECEPTOR-LIKE PROTEIN 12 ISOFORM X1"/>
    <property type="match status" value="1"/>
</dbReference>
<keyword evidence="10" id="KW-0325">Glycoprotein</keyword>
<evidence type="ECO:0000313" key="13">
    <source>
        <dbReference type="RefSeq" id="XP_019089165.1"/>
    </source>
</evidence>
<keyword evidence="5 11" id="KW-0812">Transmembrane</keyword>
<dbReference type="InterPro" id="IPR032675">
    <property type="entry name" value="LRR_dom_sf"/>
</dbReference>
<evidence type="ECO:0000256" key="11">
    <source>
        <dbReference type="SAM" id="Phobius"/>
    </source>
</evidence>
<gene>
    <name evidence="13" type="primary">LOC109127975</name>
</gene>
<evidence type="ECO:0000256" key="4">
    <source>
        <dbReference type="ARBA" id="ARBA00022614"/>
    </source>
</evidence>
<dbReference type="PANTHER" id="PTHR27004:SF361">
    <property type="entry name" value="RECEPTOR-LIKE PROTEIN 47-RELATED"/>
    <property type="match status" value="1"/>
</dbReference>
<evidence type="ECO:0000256" key="10">
    <source>
        <dbReference type="ARBA" id="ARBA00023180"/>
    </source>
</evidence>
<evidence type="ECO:0000256" key="6">
    <source>
        <dbReference type="ARBA" id="ARBA00022737"/>
    </source>
</evidence>
<evidence type="ECO:0000256" key="2">
    <source>
        <dbReference type="ARBA" id="ARBA00009592"/>
    </source>
</evidence>
<evidence type="ECO:0000256" key="3">
    <source>
        <dbReference type="ARBA" id="ARBA00022475"/>
    </source>
</evidence>
<feature type="transmembrane region" description="Helical" evidence="11">
    <location>
        <begin position="141"/>
        <end position="165"/>
    </location>
</feature>
<comment type="similarity">
    <text evidence="2">Belongs to the RLP family.</text>
</comment>
<name>A0ABM1QQX7_CAMSA</name>
<dbReference type="InterPro" id="IPR001611">
    <property type="entry name" value="Leu-rich_rpt"/>
</dbReference>
<evidence type="ECO:0000256" key="9">
    <source>
        <dbReference type="ARBA" id="ARBA00023170"/>
    </source>
</evidence>
<dbReference type="Gene3D" id="3.80.10.10">
    <property type="entry name" value="Ribonuclease Inhibitor"/>
    <property type="match status" value="1"/>
</dbReference>
<evidence type="ECO:0000313" key="12">
    <source>
        <dbReference type="Proteomes" id="UP000694864"/>
    </source>
</evidence>
<dbReference type="Pfam" id="PF00560">
    <property type="entry name" value="LRR_1"/>
    <property type="match status" value="2"/>
</dbReference>
<organism evidence="12 13">
    <name type="scientific">Camelina sativa</name>
    <name type="common">False flax</name>
    <name type="synonym">Myagrum sativum</name>
    <dbReference type="NCBI Taxonomy" id="90675"/>
    <lineage>
        <taxon>Eukaryota</taxon>
        <taxon>Viridiplantae</taxon>
        <taxon>Streptophyta</taxon>
        <taxon>Embryophyta</taxon>
        <taxon>Tracheophyta</taxon>
        <taxon>Spermatophyta</taxon>
        <taxon>Magnoliopsida</taxon>
        <taxon>eudicotyledons</taxon>
        <taxon>Gunneridae</taxon>
        <taxon>Pentapetalae</taxon>
        <taxon>rosids</taxon>
        <taxon>malvids</taxon>
        <taxon>Brassicales</taxon>
        <taxon>Brassicaceae</taxon>
        <taxon>Camelineae</taxon>
        <taxon>Camelina</taxon>
    </lineage>
</organism>
<keyword evidence="6" id="KW-0677">Repeat</keyword>
<dbReference type="Proteomes" id="UP000694864">
    <property type="component" value="Chromosome 12"/>
</dbReference>